<dbReference type="EMBL" id="JAIFTH010000129">
    <property type="protein sequence ID" value="KAG9510518.1"/>
    <property type="molecule type" value="Genomic_DNA"/>
</dbReference>
<proteinExistence type="predicted"/>
<feature type="region of interest" description="Disordered" evidence="2">
    <location>
        <begin position="1179"/>
        <end position="1211"/>
    </location>
</feature>
<dbReference type="InterPro" id="IPR029058">
    <property type="entry name" value="AB_hydrolase_fold"/>
</dbReference>
<dbReference type="SUPFAM" id="SSF53474">
    <property type="entry name" value="alpha/beta-Hydrolases"/>
    <property type="match status" value="1"/>
</dbReference>
<accession>A0ABQ7SAU9</accession>
<evidence type="ECO:0000256" key="3">
    <source>
        <dbReference type="SAM" id="Phobius"/>
    </source>
</evidence>
<evidence type="ECO:0000313" key="6">
    <source>
        <dbReference type="Proteomes" id="UP000825002"/>
    </source>
</evidence>
<dbReference type="Pfam" id="PF00135">
    <property type="entry name" value="COesterase"/>
    <property type="match status" value="1"/>
</dbReference>
<feature type="domain" description="Carboxylesterase type B" evidence="4">
    <location>
        <begin position="697"/>
        <end position="817"/>
    </location>
</feature>
<comment type="caution">
    <text evidence="5">The sequence shown here is derived from an EMBL/GenBank/DDBJ whole genome shotgun (WGS) entry which is preliminary data.</text>
</comment>
<name>A0ABQ7SAU9_9ACAR</name>
<protein>
    <recommendedName>
        <fullName evidence="4">Carboxylesterase type B domain-containing protein</fullName>
    </recommendedName>
</protein>
<keyword evidence="6" id="KW-1185">Reference proteome</keyword>
<feature type="transmembrane region" description="Helical" evidence="3">
    <location>
        <begin position="1036"/>
        <end position="1060"/>
    </location>
</feature>
<keyword evidence="3" id="KW-0812">Transmembrane</keyword>
<organism evidence="5 6">
    <name type="scientific">Fragariocoptes setiger</name>
    <dbReference type="NCBI Taxonomy" id="1670756"/>
    <lineage>
        <taxon>Eukaryota</taxon>
        <taxon>Metazoa</taxon>
        <taxon>Ecdysozoa</taxon>
        <taxon>Arthropoda</taxon>
        <taxon>Chelicerata</taxon>
        <taxon>Arachnida</taxon>
        <taxon>Acari</taxon>
        <taxon>Acariformes</taxon>
        <taxon>Trombidiformes</taxon>
        <taxon>Prostigmata</taxon>
        <taxon>Eupodina</taxon>
        <taxon>Eriophyoidea</taxon>
        <taxon>Phytoptidae</taxon>
        <taxon>Fragariocoptes</taxon>
    </lineage>
</organism>
<dbReference type="Gene3D" id="3.40.50.1820">
    <property type="entry name" value="alpha/beta hydrolase"/>
    <property type="match status" value="1"/>
</dbReference>
<evidence type="ECO:0000256" key="2">
    <source>
        <dbReference type="SAM" id="MobiDB-lite"/>
    </source>
</evidence>
<feature type="compositionally biased region" description="Low complexity" evidence="2">
    <location>
        <begin position="1179"/>
        <end position="1199"/>
    </location>
</feature>
<feature type="non-terminal residue" evidence="5">
    <location>
        <position position="1792"/>
    </location>
</feature>
<evidence type="ECO:0000313" key="5">
    <source>
        <dbReference type="EMBL" id="KAG9510518.1"/>
    </source>
</evidence>
<dbReference type="Proteomes" id="UP000825002">
    <property type="component" value="Unassembled WGS sequence"/>
</dbReference>
<evidence type="ECO:0000259" key="4">
    <source>
        <dbReference type="Pfam" id="PF00135"/>
    </source>
</evidence>
<reference evidence="5 6" key="1">
    <citation type="submission" date="2020-10" db="EMBL/GenBank/DDBJ databases">
        <authorList>
            <person name="Klimov P.B."/>
            <person name="Dyachkov S.M."/>
            <person name="Chetverikov P.E."/>
        </authorList>
    </citation>
    <scope>NUCLEOTIDE SEQUENCE [LARGE SCALE GENOMIC DNA]</scope>
    <source>
        <strain evidence="5">BMOC 18-1129-001#AD2665</strain>
        <tissue evidence="5">Entire mites</tissue>
    </source>
</reference>
<keyword evidence="3" id="KW-0472">Membrane</keyword>
<gene>
    <name evidence="5" type="ORF">GZH46_00939</name>
</gene>
<evidence type="ECO:0000256" key="1">
    <source>
        <dbReference type="ARBA" id="ARBA00023180"/>
    </source>
</evidence>
<feature type="compositionally biased region" description="Basic and acidic residues" evidence="2">
    <location>
        <begin position="567"/>
        <end position="581"/>
    </location>
</feature>
<dbReference type="InterPro" id="IPR002018">
    <property type="entry name" value="CarbesteraseB"/>
</dbReference>
<keyword evidence="1" id="KW-0325">Glycoprotein</keyword>
<sequence length="1792" mass="199262">MGGSAFAPSVNLAARYSSHTEHQTMALDWSSLSVRLHLRPIDYQSQNSLLANHNKHRFELIVKHLAPLSFGAPNNATSDIQQHLISAWKHLEACHAQLGVTRASNNIHDHNYNNYDNNNTPDVRCMQQLSVEQILALQFELALFTAYTTQNSSLTSTSITTTKVTSSSFNADIGGVDTEAQRASSSSYALDALTRALDTKRLAVDIDEPLMFGKLYTALTNDAYATLTDSNRTLSQHNDHTHDMDPQQLVNYIKSLCYDASSQALGRLMLALTAQVHNSGVLYANASQREYVTSLHTTATNISSLASNVTNARKTDVRRVLELASHALFARSMHRLALSATHRDDDAVPAAHEIVRRSPAKNPTYYNNNDKTVRKHNLPLGHQTNVNYGHMSKIRPHTDRVAFASGTGVHYTDVPVANELLSQEENAATGAAAFVVADADGCVGNANIVVAIAGNDNNDKSNWPLMDSNADLGDDIAQQSMKNDDTLLSLHVRDVVAKNKHDETFKSRGRRNSNYQVTPSELLFGVSHDARHTTWPVGASIVQALIDEYNEGRRDDDSNVSGVDASSSRDDGLRKETEKQEHRNLSNFEARHGLRRYKNALRHLMERIYGFTDRHGVTQRRLIFDADTMAPMIQTGDYHQLMNYVNHSLLFGFTPVNMTTPSIDSQLGTHPINGTTSLSTWSSTTDAFSNDLLNSENSVNKAYFYSFSSVTTTQHLDANDKVQIDKLSAKYTHDDELFYLLGGPVRYLQQEANDSERDYELKNHVELSRTMLKYWSNFFHHGNPNGPKMANGHLSYWPHYDSWLRRFMQLSLTQQKAQAAEINSLGPIFLWADLMPLITDELAMHKISSQPSMGADAISCLADLDHTIRSSTRILDTQSKFDSDLTTGNTRNHPNGLDIARIKDLSDQQNKRFLDCTKRLLNETVDRLVDTVDSMLGNPFAGLVTSSNQVLSSSRNLIARHESTTTSASTMDQSQSFPFEVRSNQMSADNGRAITESQRFNIASSTQDISLLDTKNVPALQPSATTNHNKKALIEALVTMLGAGVIIIVLHMIFGIVVCYRMSQRRKRNKANSNNEQDNQEDSGQHINLTRIENSGTLVSVATDTDIAQLNGRNSDCYHHQVVVNGMNVVQNRTNDNNKYTSNNLQLTNVATKIDTIKSEDQTCRGMLSHCRYQHTTPTLSSLSPTTISVESQSSHQSSMPRATTEHEGPDCTCPASLTSCRSAHRNDAPMNLHDNLCQQQHHLGEHEAAWSTTGQRIRSCETINHVVGSSTSSRSSATQHHGQQLELSVAPLVTFLADTDNSHNYLTSTREEYNGHHCSVEPDERPKLQAAGVSSSTTIVCCDSDNKDMQTMESAKVCDNISLSSSASRYGFVTDQQQQQQHQSPVHSNHVTDSCNSYDSGTTYWHRGECRQVSSESATGAKHHQHNKQHNVLLNNLDNHNSDMLPNGESSKLVQRSIGNIKHRFQLDPNYQGASFYQDHARHENNVQSRNGTLNVQSHLAYQQPTVLIMATHRHGYDPRLIDHEHFNGPDHDDVMMYQAARYPHRPTVACSNGYGTETSDSRAGTTLTAMSFVEDNYETTTINNSDANGRLAVDGHSGESNTTTSTTTIADDSIGCETPAMLTACIASRKALSSHYDKSKVDPITLASGRTKTGARGHTALCQQHRKSSNFNHQNQLSSRYILSEANSLRRLNENSYQLLPQSDRQSSLDCTLQQATFYHGHNQKQPLNQFQNCNTSQDNKHLLAHLGKESVHSDNEMKRMLSETFDQKSNVTFAHDGAAQTIYYDEDNS</sequence>
<feature type="region of interest" description="Disordered" evidence="2">
    <location>
        <begin position="552"/>
        <end position="581"/>
    </location>
</feature>
<keyword evidence="3" id="KW-1133">Transmembrane helix</keyword>